<organism evidence="1 2">
    <name type="scientific">Limnohabitans lacus</name>
    <dbReference type="NCBI Taxonomy" id="3045173"/>
    <lineage>
        <taxon>Bacteria</taxon>
        <taxon>Pseudomonadati</taxon>
        <taxon>Pseudomonadota</taxon>
        <taxon>Betaproteobacteria</taxon>
        <taxon>Burkholderiales</taxon>
        <taxon>Comamonadaceae</taxon>
        <taxon>Limnohabitans</taxon>
    </lineage>
</organism>
<accession>A0ABT6X874</accession>
<protein>
    <submittedName>
        <fullName evidence="1">YdaS family helix-turn-helix protein</fullName>
    </submittedName>
</protein>
<evidence type="ECO:0000313" key="2">
    <source>
        <dbReference type="Proteomes" id="UP001431902"/>
    </source>
</evidence>
<proteinExistence type="predicted"/>
<keyword evidence="2" id="KW-1185">Reference proteome</keyword>
<comment type="caution">
    <text evidence="1">The sequence shown here is derived from an EMBL/GenBank/DDBJ whole genome shotgun (WGS) entry which is preliminary data.</text>
</comment>
<dbReference type="Proteomes" id="UP001431902">
    <property type="component" value="Unassembled WGS sequence"/>
</dbReference>
<name>A0ABT6X874_9BURK</name>
<dbReference type="EMBL" id="JASGBH010000007">
    <property type="protein sequence ID" value="MDI9234337.1"/>
    <property type="molecule type" value="Genomic_DNA"/>
</dbReference>
<dbReference type="InterPro" id="IPR010982">
    <property type="entry name" value="Lambda_DNA-bd_dom_sf"/>
</dbReference>
<dbReference type="Pfam" id="PF15943">
    <property type="entry name" value="YdaS_toxin"/>
    <property type="match status" value="1"/>
</dbReference>
<dbReference type="SUPFAM" id="SSF47413">
    <property type="entry name" value="lambda repressor-like DNA-binding domains"/>
    <property type="match status" value="1"/>
</dbReference>
<dbReference type="RefSeq" id="WP_283224711.1">
    <property type="nucleotide sequence ID" value="NZ_JASGBH010000007.1"/>
</dbReference>
<gene>
    <name evidence="1" type="ORF">QLQ16_10860</name>
</gene>
<sequence length="84" mass="9303">MDKFIEWLNAVAGRRVRLAEHLGVKPPVVSEWVTSKRSVPIVHGAAIEAFTERAVTRRDLFPDTFLHVWPELAEPAAGQDGQGA</sequence>
<reference evidence="1" key="1">
    <citation type="submission" date="2023-05" db="EMBL/GenBank/DDBJ databases">
        <title>Limnohabitans sp. strain HM2-2 Genome sequencing and assembly.</title>
        <authorList>
            <person name="Jung Y."/>
        </authorList>
    </citation>
    <scope>NUCLEOTIDE SEQUENCE</scope>
    <source>
        <strain evidence="1">HM2-2</strain>
    </source>
</reference>
<evidence type="ECO:0000313" key="1">
    <source>
        <dbReference type="EMBL" id="MDI9234337.1"/>
    </source>
</evidence>
<dbReference type="Gene3D" id="1.10.260.40">
    <property type="entry name" value="lambda repressor-like DNA-binding domains"/>
    <property type="match status" value="1"/>
</dbReference>
<dbReference type="InterPro" id="IPR031856">
    <property type="entry name" value="YdaS_toxin-like"/>
</dbReference>